<dbReference type="EMBL" id="ATJN01000034">
    <property type="protein sequence ID" value="EPI52366.1"/>
    <property type="molecule type" value="Genomic_DNA"/>
</dbReference>
<dbReference type="PATRIC" id="fig|1261062.4.peg.703"/>
<comment type="caution">
    <text evidence="1">The sequence shown here is derived from an EMBL/GenBank/DDBJ whole genome shotgun (WGS) entry which is preliminary data.</text>
</comment>
<evidence type="ECO:0000313" key="1">
    <source>
        <dbReference type="EMBL" id="EPI52366.1"/>
    </source>
</evidence>
<evidence type="ECO:0000313" key="2">
    <source>
        <dbReference type="Proteomes" id="UP000015779"/>
    </source>
</evidence>
<proteinExistence type="predicted"/>
<gene>
    <name evidence="1" type="ORF">HMPREF1577_00755</name>
</gene>
<dbReference type="HOGENOM" id="CLU_204516_0_0_11"/>
<protein>
    <submittedName>
        <fullName evidence="1">Uncharacterized protein</fullName>
    </submittedName>
</protein>
<reference evidence="1 2" key="1">
    <citation type="submission" date="2013-06" db="EMBL/GenBank/DDBJ databases">
        <authorList>
            <person name="Weinstock G."/>
            <person name="Sodergren E."/>
            <person name="Lobos E.A."/>
            <person name="Fulton L."/>
            <person name="Fulton R."/>
            <person name="Courtney L."/>
            <person name="Fronick C."/>
            <person name="O'Laughlin M."/>
            <person name="Godfrey J."/>
            <person name="Wilson R.M."/>
            <person name="Miner T."/>
            <person name="Farmer C."/>
            <person name="Delehaunty K."/>
            <person name="Cordes M."/>
            <person name="Minx P."/>
            <person name="Tomlinson C."/>
            <person name="Chen J."/>
            <person name="Wollam A."/>
            <person name="Pepin K.H."/>
            <person name="Bhonagiri V."/>
            <person name="Zhang X."/>
            <person name="Warren W."/>
            <person name="Mitreva M."/>
            <person name="Mardis E.R."/>
            <person name="Wilson R.K."/>
        </authorList>
    </citation>
    <scope>NUCLEOTIDE SEQUENCE [LARGE SCALE GENOMIC DNA]</scope>
    <source>
        <strain evidence="1 2">JCP8017A</strain>
    </source>
</reference>
<sequence>MEALNARDYVGSSGSANLAVYKNYSLLVSEEISVDSIDKLIKKIEYLLRLLQ</sequence>
<dbReference type="Proteomes" id="UP000015779">
    <property type="component" value="Unassembled WGS sequence"/>
</dbReference>
<accession>T2PKG8</accession>
<organism evidence="1 2">
    <name type="scientific">Gardnerella pickettii JCP8017A</name>
    <dbReference type="NCBI Taxonomy" id="1261062"/>
    <lineage>
        <taxon>Bacteria</taxon>
        <taxon>Bacillati</taxon>
        <taxon>Actinomycetota</taxon>
        <taxon>Actinomycetes</taxon>
        <taxon>Bifidobacteriales</taxon>
        <taxon>Bifidobacteriaceae</taxon>
        <taxon>Gardnerella</taxon>
        <taxon>Gardnerella pickettii</taxon>
    </lineage>
</organism>
<name>T2PKG8_9BIFI</name>
<dbReference type="AlphaFoldDB" id="T2PKG8"/>